<gene>
    <name evidence="3" type="ORF">F2P58_12855</name>
</gene>
<evidence type="ECO:0000259" key="2">
    <source>
        <dbReference type="SMART" id="SM00862"/>
    </source>
</evidence>
<dbReference type="EMBL" id="VWSE01000006">
    <property type="protein sequence ID" value="KAB0288430.1"/>
    <property type="molecule type" value="Genomic_DNA"/>
</dbReference>
<evidence type="ECO:0000313" key="3">
    <source>
        <dbReference type="EMBL" id="KAB0288430.1"/>
    </source>
</evidence>
<reference evidence="3 4" key="1">
    <citation type="submission" date="2019-09" db="EMBL/GenBank/DDBJ databases">
        <title>Whole genome sequence of Vibrio fortis.</title>
        <authorList>
            <person name="Das S.K."/>
        </authorList>
    </citation>
    <scope>NUCLEOTIDE SEQUENCE [LARGE SCALE GENOMIC DNA]</scope>
    <source>
        <strain evidence="3 4">AN60</strain>
    </source>
</reference>
<dbReference type="GO" id="GO:0003677">
    <property type="term" value="F:DNA binding"/>
    <property type="evidence" value="ECO:0007669"/>
    <property type="project" value="UniProtKB-KW"/>
</dbReference>
<dbReference type="GO" id="GO:0006355">
    <property type="term" value="P:regulation of DNA-templated transcription"/>
    <property type="evidence" value="ECO:0007669"/>
    <property type="project" value="InterPro"/>
</dbReference>
<proteinExistence type="predicted"/>
<dbReference type="Gene3D" id="1.10.10.10">
    <property type="entry name" value="Winged helix-like DNA-binding domain superfamily/Winged helix DNA-binding domain"/>
    <property type="match status" value="1"/>
</dbReference>
<dbReference type="InterPro" id="IPR016032">
    <property type="entry name" value="Sig_transdc_resp-reg_C-effctor"/>
</dbReference>
<protein>
    <recommendedName>
        <fullName evidence="2">OmpR/PhoB-type domain-containing protein</fullName>
    </recommendedName>
</protein>
<keyword evidence="1" id="KW-0238">DNA-binding</keyword>
<evidence type="ECO:0000313" key="4">
    <source>
        <dbReference type="Proteomes" id="UP000326789"/>
    </source>
</evidence>
<sequence length="88" mass="10138">MTIDNRLAKLLEFLCMNPGLTHSRMSLLNSLEWQCINRSSRHSAVFELRKVLKKYSENEASYIITVPKRGYRFDGEVKSKNCGAKARS</sequence>
<dbReference type="InterPro" id="IPR036388">
    <property type="entry name" value="WH-like_DNA-bd_sf"/>
</dbReference>
<evidence type="ECO:0000256" key="1">
    <source>
        <dbReference type="ARBA" id="ARBA00023125"/>
    </source>
</evidence>
<dbReference type="SUPFAM" id="SSF46894">
    <property type="entry name" value="C-terminal effector domain of the bipartite response regulators"/>
    <property type="match status" value="1"/>
</dbReference>
<organism evidence="3 4">
    <name type="scientific">Vibrio fortis</name>
    <dbReference type="NCBI Taxonomy" id="212667"/>
    <lineage>
        <taxon>Bacteria</taxon>
        <taxon>Pseudomonadati</taxon>
        <taxon>Pseudomonadota</taxon>
        <taxon>Gammaproteobacteria</taxon>
        <taxon>Vibrionales</taxon>
        <taxon>Vibrionaceae</taxon>
        <taxon>Vibrio</taxon>
    </lineage>
</organism>
<comment type="caution">
    <text evidence="3">The sequence shown here is derived from an EMBL/GenBank/DDBJ whole genome shotgun (WGS) entry which is preliminary data.</text>
</comment>
<name>A0A5N3R2F1_9VIBR</name>
<dbReference type="Pfam" id="PF00486">
    <property type="entry name" value="Trans_reg_C"/>
    <property type="match status" value="1"/>
</dbReference>
<accession>A0A5N3R2F1</accession>
<feature type="domain" description="OmpR/PhoB-type" evidence="2">
    <location>
        <begin position="4"/>
        <end position="73"/>
    </location>
</feature>
<dbReference type="AlphaFoldDB" id="A0A5N3R2F1"/>
<dbReference type="GO" id="GO:0000160">
    <property type="term" value="P:phosphorelay signal transduction system"/>
    <property type="evidence" value="ECO:0007669"/>
    <property type="project" value="InterPro"/>
</dbReference>
<dbReference type="Proteomes" id="UP000326789">
    <property type="component" value="Unassembled WGS sequence"/>
</dbReference>
<dbReference type="SMART" id="SM00862">
    <property type="entry name" value="Trans_reg_C"/>
    <property type="match status" value="1"/>
</dbReference>
<dbReference type="InterPro" id="IPR001867">
    <property type="entry name" value="OmpR/PhoB-type_DNA-bd"/>
</dbReference>